<name>A0AA35ZLG6_LACSI</name>
<dbReference type="Proteomes" id="UP001177003">
    <property type="component" value="Chromosome 7"/>
</dbReference>
<gene>
    <name evidence="1" type="ORF">LSALG_LOCUS33833</name>
</gene>
<sequence length="840" mass="96251">MYEKCREESGTWWGEKLELPKKRINGKSYKNDTSDDDFVEKKKEVGSGKNEKKMKRKRVDKSFIDKKGKVKGKKVIGAEGKCKEGKVGTEFQRLSTRMSPNSLYLAMKSLSKSQREMVRDMGFGSFLGMKIDTLLGKLAYFVVDSFTCSIRVRSGEVAITNETVQAMFGLPNKGLDFNTLDECDKNDPLLEAWKGQYGKRNYYNGNYLKNIRKTNIADELFKLNFLTLFINTFAETETMGSCRINFIEKLIQCKDVSRINWCDYIVDCLGKSKNKWRPNDKNCYFTGPMVLLMMAYADRVICEDVNFCRHRPFITKNDSEHLRVLEEYEVSRGVFGNLTLRENVDGVFYDAMMNQDNSKDISVEESCGIIERMVGTLVEQKKVVEANSLMCMEIHPNNDKVKAVIKKVVDIFNGTTLKALIAEGHEDRMEVDGTSVKATEGEQTDEDMNQLITKLTNKMGENLLSGQKVNSESNVDASSHGMEGMSPTIGMEVVMYNGNSTFDSPCILTHGWIKQADKIERNNSKKSSMLKNDCPSFEARLNQCADEMNTTKGNDGKDDAIVEKEVEQKEILVAQAIIGLGMDKRELVWESKEGFGMHLQYARTLAAKLNIHSNVIDCWSVVLNKLEESKADSSYSRLFFYNSTLRESMYDVKVNEDVRYKEFEVMVSSAIEDLTNDSELKMWICFSLLIINQRRLVGTVESMYGNIPRVLQKIFCHFLDDICKKRVKTLMTRNVVVLKMKCQAYNRSDDGGIYLMQHMESFMGDQTSKWDCGLAVDLKTQDMYLQKLRYKYLVRLLLSDHNILKCEFEKEYAKFVKMDKATRKRIVQENLKVVFDEAIG</sequence>
<reference evidence="1" key="1">
    <citation type="submission" date="2023-04" db="EMBL/GenBank/DDBJ databases">
        <authorList>
            <person name="Vijverberg K."/>
            <person name="Xiong W."/>
            <person name="Schranz E."/>
        </authorList>
    </citation>
    <scope>NUCLEOTIDE SEQUENCE</scope>
</reference>
<protein>
    <submittedName>
        <fullName evidence="1">Uncharacterized protein</fullName>
    </submittedName>
</protein>
<dbReference type="PANTHER" id="PTHR34835:SF90">
    <property type="entry name" value="AMINOTRANSFERASE-LIKE PLANT MOBILE DOMAIN-CONTAINING PROTEIN"/>
    <property type="match status" value="1"/>
</dbReference>
<evidence type="ECO:0000313" key="2">
    <source>
        <dbReference type="Proteomes" id="UP001177003"/>
    </source>
</evidence>
<keyword evidence="2" id="KW-1185">Reference proteome</keyword>
<dbReference type="PANTHER" id="PTHR34835">
    <property type="entry name" value="OS07G0283600 PROTEIN-RELATED"/>
    <property type="match status" value="1"/>
</dbReference>
<proteinExistence type="predicted"/>
<evidence type="ECO:0000313" key="1">
    <source>
        <dbReference type="EMBL" id="CAI9294869.1"/>
    </source>
</evidence>
<organism evidence="1 2">
    <name type="scientific">Lactuca saligna</name>
    <name type="common">Willowleaf lettuce</name>
    <dbReference type="NCBI Taxonomy" id="75948"/>
    <lineage>
        <taxon>Eukaryota</taxon>
        <taxon>Viridiplantae</taxon>
        <taxon>Streptophyta</taxon>
        <taxon>Embryophyta</taxon>
        <taxon>Tracheophyta</taxon>
        <taxon>Spermatophyta</taxon>
        <taxon>Magnoliopsida</taxon>
        <taxon>eudicotyledons</taxon>
        <taxon>Gunneridae</taxon>
        <taxon>Pentapetalae</taxon>
        <taxon>asterids</taxon>
        <taxon>campanulids</taxon>
        <taxon>Asterales</taxon>
        <taxon>Asteraceae</taxon>
        <taxon>Cichorioideae</taxon>
        <taxon>Cichorieae</taxon>
        <taxon>Lactucinae</taxon>
        <taxon>Lactuca</taxon>
    </lineage>
</organism>
<dbReference type="AlphaFoldDB" id="A0AA35ZLG6"/>
<dbReference type="EMBL" id="OX465083">
    <property type="protein sequence ID" value="CAI9294869.1"/>
    <property type="molecule type" value="Genomic_DNA"/>
</dbReference>
<accession>A0AA35ZLG6</accession>